<feature type="region of interest" description="Disordered" evidence="10">
    <location>
        <begin position="300"/>
        <end position="462"/>
    </location>
</feature>
<sequence length="462" mass="49020">MRDRWRFAAWGLALALSVVSVQSVLAAPFTVNARSAMVVDMSNGVVLYEKNADDLIAPASITKVLTLYIVFDAIREGRIRLDDRVEISSRAAKTTGSRMGVKAGTRVSLEELIKGMAVVSGNDACVAVAEHISGNVEAFVRKMNAKARELGMNSSRFMTPNGLPAKGQLTTARDIARLSIAYLRRFPDSLTIHSMQAYSYGTSSHHNANRLLATCPGVDGLKTGFVCASGYNITATARRGNTRILAVVLGAPTPGVRLRETTKLLEAGFAEVAPELADMRYATLASDDFGEQRPSYVRVPAGSGRKGKAARIRLSKTAKSGKSSRHDKVVKVSGRDKAVKVAKSSGKSSKRAPAEVCRDTSAKGGKINARTARGKPVKDLRVAEKAGSGKQMAAVNKTRSSRDKIAKSKDTGKSGNAKKSAAAQSKKPSKATRSAAACPSKKGAAAQKTKQQAKLTKGKDKG</sequence>
<dbReference type="PANTHER" id="PTHR21581:SF6">
    <property type="entry name" value="TRAFFICKING PROTEIN PARTICLE COMPLEX SUBUNIT 12"/>
    <property type="match status" value="1"/>
</dbReference>
<feature type="chain" id="PRO_5002626409" evidence="11">
    <location>
        <begin position="27"/>
        <end position="462"/>
    </location>
</feature>
<dbReference type="STRING" id="335543.Sfum_4061"/>
<gene>
    <name evidence="13" type="ordered locus">Sfum_4061</name>
</gene>
<evidence type="ECO:0000256" key="7">
    <source>
        <dbReference type="PIRSR" id="PIRSR618044-1"/>
    </source>
</evidence>
<evidence type="ECO:0000256" key="9">
    <source>
        <dbReference type="RuleBase" id="RU004016"/>
    </source>
</evidence>
<dbReference type="GO" id="GO:0009252">
    <property type="term" value="P:peptidoglycan biosynthetic process"/>
    <property type="evidence" value="ECO:0007669"/>
    <property type="project" value="UniProtKB-KW"/>
</dbReference>
<dbReference type="KEGG" id="sfu:Sfum_4061"/>
<dbReference type="GO" id="GO:0008360">
    <property type="term" value="P:regulation of cell shape"/>
    <property type="evidence" value="ECO:0007669"/>
    <property type="project" value="UniProtKB-KW"/>
</dbReference>
<comment type="similarity">
    <text evidence="1 9">Belongs to the peptidase S11 family.</text>
</comment>
<dbReference type="SUPFAM" id="SSF56601">
    <property type="entry name" value="beta-lactamase/transpeptidase-like"/>
    <property type="match status" value="1"/>
</dbReference>
<evidence type="ECO:0000259" key="12">
    <source>
        <dbReference type="Pfam" id="PF00768"/>
    </source>
</evidence>
<feature type="compositionally biased region" description="Basic and acidic residues" evidence="10">
    <location>
        <begin position="400"/>
        <end position="412"/>
    </location>
</feature>
<evidence type="ECO:0000256" key="3">
    <source>
        <dbReference type="ARBA" id="ARBA00022801"/>
    </source>
</evidence>
<dbReference type="MEROPS" id="S11.005"/>
<dbReference type="InParanoid" id="A0LQM5"/>
<dbReference type="eggNOG" id="COG1754">
    <property type="taxonomic scope" value="Bacteria"/>
</dbReference>
<evidence type="ECO:0000313" key="14">
    <source>
        <dbReference type="Proteomes" id="UP000001784"/>
    </source>
</evidence>
<dbReference type="HOGENOM" id="CLU_027070_1_5_7"/>
<dbReference type="InterPro" id="IPR001967">
    <property type="entry name" value="Peptidase_S11_N"/>
</dbReference>
<dbReference type="Gene3D" id="3.40.710.10">
    <property type="entry name" value="DD-peptidase/beta-lactamase superfamily"/>
    <property type="match status" value="1"/>
</dbReference>
<proteinExistence type="inferred from homology"/>
<feature type="active site" evidence="7">
    <location>
        <position position="120"/>
    </location>
</feature>
<feature type="compositionally biased region" description="Basic and acidic residues" evidence="10">
    <location>
        <begin position="324"/>
        <end position="339"/>
    </location>
</feature>
<feature type="domain" description="Peptidase S11 D-alanyl-D-alanine carboxypeptidase A N-terminal" evidence="12">
    <location>
        <begin position="27"/>
        <end position="253"/>
    </location>
</feature>
<organism evidence="13 14">
    <name type="scientific">Syntrophobacter fumaroxidans (strain DSM 10017 / MPOB)</name>
    <dbReference type="NCBI Taxonomy" id="335543"/>
    <lineage>
        <taxon>Bacteria</taxon>
        <taxon>Pseudomonadati</taxon>
        <taxon>Thermodesulfobacteriota</taxon>
        <taxon>Syntrophobacteria</taxon>
        <taxon>Syntrophobacterales</taxon>
        <taxon>Syntrophobacteraceae</taxon>
        <taxon>Syntrophobacter</taxon>
    </lineage>
</organism>
<accession>A0LQM5</accession>
<feature type="compositionally biased region" description="Low complexity" evidence="10">
    <location>
        <begin position="413"/>
        <end position="426"/>
    </location>
</feature>
<keyword evidence="5" id="KW-0573">Peptidoglycan synthesis</keyword>
<evidence type="ECO:0000256" key="8">
    <source>
        <dbReference type="PIRSR" id="PIRSR618044-2"/>
    </source>
</evidence>
<feature type="compositionally biased region" description="Basic and acidic residues" evidence="10">
    <location>
        <begin position="352"/>
        <end position="361"/>
    </location>
</feature>
<dbReference type="GO" id="GO:0009002">
    <property type="term" value="F:serine-type D-Ala-D-Ala carboxypeptidase activity"/>
    <property type="evidence" value="ECO:0007669"/>
    <property type="project" value="InterPro"/>
</dbReference>
<feature type="active site" description="Acyl-ester intermediate" evidence="7">
    <location>
        <position position="60"/>
    </location>
</feature>
<keyword evidence="3" id="KW-0378">Hydrolase</keyword>
<dbReference type="OrthoDB" id="9795979at2"/>
<dbReference type="eggNOG" id="COG1686">
    <property type="taxonomic scope" value="Bacteria"/>
</dbReference>
<dbReference type="EMBL" id="CP000478">
    <property type="protein sequence ID" value="ABK19727.1"/>
    <property type="molecule type" value="Genomic_DNA"/>
</dbReference>
<evidence type="ECO:0000256" key="11">
    <source>
        <dbReference type="SAM" id="SignalP"/>
    </source>
</evidence>
<dbReference type="InterPro" id="IPR018044">
    <property type="entry name" value="Peptidase_S11"/>
</dbReference>
<evidence type="ECO:0000256" key="1">
    <source>
        <dbReference type="ARBA" id="ARBA00007164"/>
    </source>
</evidence>
<keyword evidence="14" id="KW-1185">Reference proteome</keyword>
<dbReference type="GO" id="GO:0071555">
    <property type="term" value="P:cell wall organization"/>
    <property type="evidence" value="ECO:0007669"/>
    <property type="project" value="UniProtKB-KW"/>
</dbReference>
<keyword evidence="2 11" id="KW-0732">Signal</keyword>
<dbReference type="InterPro" id="IPR012338">
    <property type="entry name" value="Beta-lactam/transpept-like"/>
</dbReference>
<dbReference type="GO" id="GO:0006508">
    <property type="term" value="P:proteolysis"/>
    <property type="evidence" value="ECO:0007669"/>
    <property type="project" value="InterPro"/>
</dbReference>
<dbReference type="PRINTS" id="PR00725">
    <property type="entry name" value="DADACBPTASE1"/>
</dbReference>
<name>A0LQM5_SYNFM</name>
<feature type="signal peptide" evidence="11">
    <location>
        <begin position="1"/>
        <end position="26"/>
    </location>
</feature>
<feature type="binding site" evidence="8">
    <location>
        <position position="222"/>
    </location>
    <ligand>
        <name>substrate</name>
    </ligand>
</feature>
<keyword evidence="4" id="KW-0133">Cell shape</keyword>
<keyword evidence="6" id="KW-0961">Cell wall biogenesis/degradation</keyword>
<evidence type="ECO:0000256" key="6">
    <source>
        <dbReference type="ARBA" id="ARBA00023316"/>
    </source>
</evidence>
<evidence type="ECO:0000256" key="4">
    <source>
        <dbReference type="ARBA" id="ARBA00022960"/>
    </source>
</evidence>
<protein>
    <submittedName>
        <fullName evidence="13">Penicillin-binding protein 6. Serine peptidase. MEROPS family S11</fullName>
    </submittedName>
</protein>
<feature type="active site" description="Proton acceptor" evidence="7">
    <location>
        <position position="63"/>
    </location>
</feature>
<dbReference type="AlphaFoldDB" id="A0LQM5"/>
<feature type="compositionally biased region" description="Basic residues" evidence="10">
    <location>
        <begin position="305"/>
        <end position="316"/>
    </location>
</feature>
<evidence type="ECO:0000313" key="13">
    <source>
        <dbReference type="EMBL" id="ABK19727.1"/>
    </source>
</evidence>
<feature type="compositionally biased region" description="Low complexity" evidence="10">
    <location>
        <begin position="434"/>
        <end position="455"/>
    </location>
</feature>
<dbReference type="Pfam" id="PF00768">
    <property type="entry name" value="Peptidase_S11"/>
    <property type="match status" value="1"/>
</dbReference>
<dbReference type="RefSeq" id="WP_011700840.1">
    <property type="nucleotide sequence ID" value="NC_008554.1"/>
</dbReference>
<evidence type="ECO:0000256" key="10">
    <source>
        <dbReference type="SAM" id="MobiDB-lite"/>
    </source>
</evidence>
<evidence type="ECO:0000256" key="5">
    <source>
        <dbReference type="ARBA" id="ARBA00022984"/>
    </source>
</evidence>
<reference evidence="13 14" key="1">
    <citation type="submission" date="2006-10" db="EMBL/GenBank/DDBJ databases">
        <title>Complete sequence of Syntrophobacter fumaroxidans MPOB.</title>
        <authorList>
            <consortium name="US DOE Joint Genome Institute"/>
            <person name="Copeland A."/>
            <person name="Lucas S."/>
            <person name="Lapidus A."/>
            <person name="Barry K."/>
            <person name="Detter J.C."/>
            <person name="Glavina del Rio T."/>
            <person name="Hammon N."/>
            <person name="Israni S."/>
            <person name="Pitluck S."/>
            <person name="Goltsman E.G."/>
            <person name="Martinez M."/>
            <person name="Schmutz J."/>
            <person name="Larimer F."/>
            <person name="Land M."/>
            <person name="Hauser L."/>
            <person name="Kyrpides N."/>
            <person name="Kim E."/>
            <person name="Boone D.R."/>
            <person name="Brockman F."/>
            <person name="Culley D."/>
            <person name="Ferry J."/>
            <person name="Gunsalus R."/>
            <person name="McInerney M.J."/>
            <person name="Morrison M."/>
            <person name="Plugge C."/>
            <person name="Rohlin L."/>
            <person name="Scholten J."/>
            <person name="Sieber J."/>
            <person name="Stams A.J.M."/>
            <person name="Worm P."/>
            <person name="Henstra A.M."/>
            <person name="Richardson P."/>
        </authorList>
    </citation>
    <scope>NUCLEOTIDE SEQUENCE [LARGE SCALE GENOMIC DNA]</scope>
    <source>
        <strain evidence="14">DSM 10017 / MPOB</strain>
    </source>
</reference>
<dbReference type="Proteomes" id="UP000001784">
    <property type="component" value="Chromosome"/>
</dbReference>
<evidence type="ECO:0000256" key="2">
    <source>
        <dbReference type="ARBA" id="ARBA00022729"/>
    </source>
</evidence>
<dbReference type="PANTHER" id="PTHR21581">
    <property type="entry name" value="D-ALANYL-D-ALANINE CARBOXYPEPTIDASE"/>
    <property type="match status" value="1"/>
</dbReference>